<sequence length="74" mass="8340">MKNIVLAYISDLVIITPKMMNRLFGWDAKEVEEIVQLLAQEDKIQLGVRIEGFHSASTLISVSERILSRLPAIS</sequence>
<comment type="caution">
    <text evidence="1">The sequence shown here is derived from an EMBL/GenBank/DDBJ whole genome shotgun (WGS) entry which is preliminary data.</text>
</comment>
<dbReference type="EMBL" id="BARS01006505">
    <property type="protein sequence ID" value="GAF69522.1"/>
    <property type="molecule type" value="Genomic_DNA"/>
</dbReference>
<evidence type="ECO:0000313" key="1">
    <source>
        <dbReference type="EMBL" id="GAF69522.1"/>
    </source>
</evidence>
<organism evidence="1">
    <name type="scientific">marine sediment metagenome</name>
    <dbReference type="NCBI Taxonomy" id="412755"/>
    <lineage>
        <taxon>unclassified sequences</taxon>
        <taxon>metagenomes</taxon>
        <taxon>ecological metagenomes</taxon>
    </lineage>
</organism>
<dbReference type="AlphaFoldDB" id="X0S0R2"/>
<proteinExistence type="predicted"/>
<name>X0S0R2_9ZZZZ</name>
<protein>
    <submittedName>
        <fullName evidence="1">Uncharacterized protein</fullName>
    </submittedName>
</protein>
<reference evidence="1" key="1">
    <citation type="journal article" date="2014" name="Front. Microbiol.">
        <title>High frequency of phylogenetically diverse reductive dehalogenase-homologous genes in deep subseafloor sedimentary metagenomes.</title>
        <authorList>
            <person name="Kawai M."/>
            <person name="Futagami T."/>
            <person name="Toyoda A."/>
            <person name="Takaki Y."/>
            <person name="Nishi S."/>
            <person name="Hori S."/>
            <person name="Arai W."/>
            <person name="Tsubouchi T."/>
            <person name="Morono Y."/>
            <person name="Uchiyama I."/>
            <person name="Ito T."/>
            <person name="Fujiyama A."/>
            <person name="Inagaki F."/>
            <person name="Takami H."/>
        </authorList>
    </citation>
    <scope>NUCLEOTIDE SEQUENCE</scope>
    <source>
        <strain evidence="1">Expedition CK06-06</strain>
    </source>
</reference>
<accession>X0S0R2</accession>
<gene>
    <name evidence="1" type="ORF">S01H1_12649</name>
</gene>